<dbReference type="Proteomes" id="UP000441336">
    <property type="component" value="Unassembled WGS sequence"/>
</dbReference>
<protein>
    <recommendedName>
        <fullName evidence="3">DUF481 domain-containing protein</fullName>
    </recommendedName>
</protein>
<keyword evidence="2" id="KW-1185">Reference proteome</keyword>
<proteinExistence type="predicted"/>
<evidence type="ECO:0008006" key="3">
    <source>
        <dbReference type="Google" id="ProtNLM"/>
    </source>
</evidence>
<evidence type="ECO:0000313" key="2">
    <source>
        <dbReference type="Proteomes" id="UP000441336"/>
    </source>
</evidence>
<dbReference type="RefSeq" id="WP_157568084.1">
    <property type="nucleotide sequence ID" value="NZ_WQKZ01000004.1"/>
</dbReference>
<name>A0A7K1TIJ6_9BACT</name>
<dbReference type="EMBL" id="WQKZ01000004">
    <property type="protein sequence ID" value="MVN78227.1"/>
    <property type="molecule type" value="Genomic_DNA"/>
</dbReference>
<sequence length="274" mass="30586">MRRLMTLALVGSALSGSAQTTRTVQSTLLWPELQGELALKNGDYLLLALRGERTTADGYAQRTLGFDTRRATVAYEHFWDANWSWGGTARYEWRSSSYDLLVPELLVRHRAPIFGGITFGQRLSAEYIIPANTNYLGGSGPKSQFWGRLRVDLEKVIALGGDATTGLALRPRLSYEASTHLRLQKTDNDLDERTIQFTSLRAEVGARVSPHFDFTPWFAYQTNYLVTLPQYDKNGVQTAGGNLNLVYPTVGLDLRYTILPAGGKATRQQLPTQH</sequence>
<evidence type="ECO:0000313" key="1">
    <source>
        <dbReference type="EMBL" id="MVN78227.1"/>
    </source>
</evidence>
<comment type="caution">
    <text evidence="1">The sequence shown here is derived from an EMBL/GenBank/DDBJ whole genome shotgun (WGS) entry which is preliminary data.</text>
</comment>
<dbReference type="AlphaFoldDB" id="A0A7K1TIJ6"/>
<organism evidence="1 2">
    <name type="scientific">Hymenobacter ginkgonis</name>
    <dbReference type="NCBI Taxonomy" id="2682976"/>
    <lineage>
        <taxon>Bacteria</taxon>
        <taxon>Pseudomonadati</taxon>
        <taxon>Bacteroidota</taxon>
        <taxon>Cytophagia</taxon>
        <taxon>Cytophagales</taxon>
        <taxon>Hymenobacteraceae</taxon>
        <taxon>Hymenobacter</taxon>
    </lineage>
</organism>
<accession>A0A7K1TIJ6</accession>
<reference evidence="1 2" key="1">
    <citation type="submission" date="2019-12" db="EMBL/GenBank/DDBJ databases">
        <title>Hymenobacter sp. HMF4947 Genome sequencing and assembly.</title>
        <authorList>
            <person name="Kang H."/>
            <person name="Cha I."/>
            <person name="Kim H."/>
            <person name="Joh K."/>
        </authorList>
    </citation>
    <scope>NUCLEOTIDE SEQUENCE [LARGE SCALE GENOMIC DNA]</scope>
    <source>
        <strain evidence="1 2">HMF4947</strain>
    </source>
</reference>
<gene>
    <name evidence="1" type="ORF">GO988_18005</name>
</gene>